<protein>
    <submittedName>
        <fullName evidence="1">Uncharacterized protein</fullName>
    </submittedName>
</protein>
<dbReference type="AlphaFoldDB" id="A0A3S0YH20"/>
<evidence type="ECO:0000313" key="2">
    <source>
        <dbReference type="Proteomes" id="UP000287336"/>
    </source>
</evidence>
<dbReference type="RefSeq" id="WP_126948096.1">
    <property type="nucleotide sequence ID" value="NZ_RZHG01000020.1"/>
</dbReference>
<dbReference type="EMBL" id="RZHG01000020">
    <property type="protein sequence ID" value="RUR29940.1"/>
    <property type="molecule type" value="Genomic_DNA"/>
</dbReference>
<dbReference type="OrthoDB" id="6380783at2"/>
<sequence>MGASLSPRSAQVIDLETVRQRQQAQKCLIRLAPELDGLEMVYQLAASPDTYYGLPVLAWGLQENGNVIGLVPWMETLAACHELDSHENGLFIGYRDPETEEIFDLPPDHKYEELTASASYFEYESSGEVTLIQQLPDTLGTHALCMNHPNAPWNMKQVYGWRLYSDGSVEAVLADEQQATMTPILLGDKCLYDAHSRHRTVYFFQRHIASRIMDEDPATLEALAMMVVPNKEDDLK</sequence>
<comment type="caution">
    <text evidence="1">The sequence shown here is derived from an EMBL/GenBank/DDBJ whole genome shotgun (WGS) entry which is preliminary data.</text>
</comment>
<name>A0A3S0YH20_9GAMM</name>
<dbReference type="Proteomes" id="UP000287336">
    <property type="component" value="Unassembled WGS sequence"/>
</dbReference>
<proteinExistence type="predicted"/>
<gene>
    <name evidence="1" type="ORF">ELY33_11700</name>
</gene>
<accession>A0A3S0YH20</accession>
<keyword evidence="2" id="KW-1185">Reference proteome</keyword>
<organism evidence="1 2">
    <name type="scientific">Vreelandella andesensis</name>
    <dbReference type="NCBI Taxonomy" id="447567"/>
    <lineage>
        <taxon>Bacteria</taxon>
        <taxon>Pseudomonadati</taxon>
        <taxon>Pseudomonadota</taxon>
        <taxon>Gammaproteobacteria</taxon>
        <taxon>Oceanospirillales</taxon>
        <taxon>Halomonadaceae</taxon>
        <taxon>Vreelandella</taxon>
    </lineage>
</organism>
<evidence type="ECO:0000313" key="1">
    <source>
        <dbReference type="EMBL" id="RUR29940.1"/>
    </source>
</evidence>
<reference evidence="1 2" key="1">
    <citation type="submission" date="2018-12" db="EMBL/GenBank/DDBJ databases">
        <title>three novel Halomonas strain isolated from plants.</title>
        <authorList>
            <person name="Sun C."/>
        </authorList>
    </citation>
    <scope>NUCLEOTIDE SEQUENCE [LARGE SCALE GENOMIC DNA]</scope>
    <source>
        <strain evidence="1 2">DSM 19434</strain>
    </source>
</reference>